<sequence length="123" mass="14502">MTLLFNNPDLKHRRRQLRNNATDAESLLWSRLRGRQLRGFKFRRQFSIGKYIVDFYCPRKKIAIEVDGSQHMEQTAHEDARNKFLQSKNIRVIRFWNTDVLLNIEGVLEEIAKVLDTTPSSSP</sequence>
<evidence type="ECO:0000313" key="2">
    <source>
        <dbReference type="EMBL" id="OGY88726.1"/>
    </source>
</evidence>
<dbReference type="AlphaFoldDB" id="A0A1G2BJ61"/>
<evidence type="ECO:0000313" key="3">
    <source>
        <dbReference type="Proteomes" id="UP000177817"/>
    </source>
</evidence>
<comment type="caution">
    <text evidence="2">The sequence shown here is derived from an EMBL/GenBank/DDBJ whole genome shotgun (WGS) entry which is preliminary data.</text>
</comment>
<evidence type="ECO:0000259" key="1">
    <source>
        <dbReference type="Pfam" id="PF04480"/>
    </source>
</evidence>
<proteinExistence type="predicted"/>
<dbReference type="PANTHER" id="PTHR38590:SF1">
    <property type="entry name" value="BLL0828 PROTEIN"/>
    <property type="match status" value="1"/>
</dbReference>
<reference evidence="2 3" key="1">
    <citation type="journal article" date="2016" name="Nat. Commun.">
        <title>Thousands of microbial genomes shed light on interconnected biogeochemical processes in an aquifer system.</title>
        <authorList>
            <person name="Anantharaman K."/>
            <person name="Brown C.T."/>
            <person name="Hug L.A."/>
            <person name="Sharon I."/>
            <person name="Castelle C.J."/>
            <person name="Probst A.J."/>
            <person name="Thomas B.C."/>
            <person name="Singh A."/>
            <person name="Wilkins M.J."/>
            <person name="Karaoz U."/>
            <person name="Brodie E.L."/>
            <person name="Williams K.H."/>
            <person name="Hubbard S.S."/>
            <person name="Banfield J.F."/>
        </authorList>
    </citation>
    <scope>NUCLEOTIDE SEQUENCE [LARGE SCALE GENOMIC DNA]</scope>
</reference>
<dbReference type="PANTHER" id="PTHR38590">
    <property type="entry name" value="BLL0828 PROTEIN"/>
    <property type="match status" value="1"/>
</dbReference>
<protein>
    <recommendedName>
        <fullName evidence="1">DUF559 domain-containing protein</fullName>
    </recommendedName>
</protein>
<dbReference type="EMBL" id="MHKK01000057">
    <property type="protein sequence ID" value="OGY88726.1"/>
    <property type="molecule type" value="Genomic_DNA"/>
</dbReference>
<dbReference type="Gene3D" id="3.40.960.10">
    <property type="entry name" value="VSR Endonuclease"/>
    <property type="match status" value="1"/>
</dbReference>
<dbReference type="SUPFAM" id="SSF52980">
    <property type="entry name" value="Restriction endonuclease-like"/>
    <property type="match status" value="1"/>
</dbReference>
<feature type="domain" description="DUF559" evidence="1">
    <location>
        <begin position="10"/>
        <end position="115"/>
    </location>
</feature>
<organism evidence="2 3">
    <name type="scientific">Candidatus Komeilibacteria bacterium RIFCSPHIGHO2_01_FULL_52_14</name>
    <dbReference type="NCBI Taxonomy" id="1798549"/>
    <lineage>
        <taxon>Bacteria</taxon>
        <taxon>Candidatus Komeiliibacteriota</taxon>
    </lineage>
</organism>
<dbReference type="InterPro" id="IPR047216">
    <property type="entry name" value="Endonuclease_DUF559_bact"/>
</dbReference>
<dbReference type="InterPro" id="IPR011335">
    <property type="entry name" value="Restrct_endonuc-II-like"/>
</dbReference>
<dbReference type="Proteomes" id="UP000177817">
    <property type="component" value="Unassembled WGS sequence"/>
</dbReference>
<name>A0A1G2BJ61_9BACT</name>
<dbReference type="CDD" id="cd01038">
    <property type="entry name" value="Endonuclease_DUF559"/>
    <property type="match status" value="1"/>
</dbReference>
<accession>A0A1G2BJ61</accession>
<dbReference type="Pfam" id="PF04480">
    <property type="entry name" value="DUF559"/>
    <property type="match status" value="1"/>
</dbReference>
<gene>
    <name evidence="2" type="ORF">A2677_00140</name>
</gene>
<dbReference type="InterPro" id="IPR007569">
    <property type="entry name" value="DUF559"/>
</dbReference>